<dbReference type="InterPro" id="IPR011528">
    <property type="entry name" value="NERD"/>
</dbReference>
<accession>A0A109RHL0</accession>
<gene>
    <name evidence="1" type="ORF">AWM75_02915</name>
</gene>
<sequence length="304" mass="35318">MYLELAWHEACHKRQGLDEQGYKHLLNLRAGLEGELLLEDILSACLPTNNFLTNVWLGHDRQLVQLDGLVVNAGQIYVLEVKNYSVDHQYMQGQWLRAGQPVDYDPFKQLQRAVGVLRQRLKGYQVHGVLIFTNSSWSFTSNGDEPWGVFNQSSLKNWLNNLSEPSSNDFRMLHDIKNIAGSELAAGYFYRLEPNYPLITGIYCKVCGNFELKLEKMSAICSCGYREKKKDLTARMLDEYALLFYQNHIHPSHFFKFVDHNLPRKTCFYALSSYEKVRRGVYLNPYGKFLTKAPRMIRPKENLY</sequence>
<evidence type="ECO:0000313" key="2">
    <source>
        <dbReference type="Proteomes" id="UP000062260"/>
    </source>
</evidence>
<keyword evidence="2" id="KW-1185">Reference proteome</keyword>
<dbReference type="PROSITE" id="PS50965">
    <property type="entry name" value="NERD"/>
    <property type="match status" value="1"/>
</dbReference>
<organism evidence="1 2">
    <name type="scientific">Aerococcus urinaehominis</name>
    <dbReference type="NCBI Taxonomy" id="128944"/>
    <lineage>
        <taxon>Bacteria</taxon>
        <taxon>Bacillati</taxon>
        <taxon>Bacillota</taxon>
        <taxon>Bacilli</taxon>
        <taxon>Lactobacillales</taxon>
        <taxon>Aerococcaceae</taxon>
        <taxon>Aerococcus</taxon>
    </lineage>
</organism>
<dbReference type="OrthoDB" id="2136191at2"/>
<evidence type="ECO:0000313" key="1">
    <source>
        <dbReference type="EMBL" id="AMB99011.1"/>
    </source>
</evidence>
<name>A0A109RHL0_9LACT</name>
<dbReference type="KEGG" id="auh:AWM75_02915"/>
<dbReference type="EMBL" id="CP014163">
    <property type="protein sequence ID" value="AMB99011.1"/>
    <property type="molecule type" value="Genomic_DNA"/>
</dbReference>
<dbReference type="RefSeq" id="WP_067978013.1">
    <property type="nucleotide sequence ID" value="NZ_CP014163.1"/>
</dbReference>
<reference evidence="2" key="2">
    <citation type="submission" date="2016-01" db="EMBL/GenBank/DDBJ databases">
        <title>Six Aerococcus type strain genome sequencing and assembly using PacBio and Illumina Hiseq.</title>
        <authorList>
            <person name="Carkaci D."/>
            <person name="Dargis R."/>
            <person name="Nielsen X.C."/>
            <person name="Skovgaard O."/>
            <person name="Fuursted K."/>
            <person name="Christensen J.J."/>
        </authorList>
    </citation>
    <scope>NUCLEOTIDE SEQUENCE [LARGE SCALE GENOMIC DNA]</scope>
    <source>
        <strain evidence="2">CCUG42038B</strain>
    </source>
</reference>
<dbReference type="STRING" id="128944.AWM75_02915"/>
<protein>
    <submittedName>
        <fullName evidence="1">Uncharacterized protein</fullName>
    </submittedName>
</protein>
<reference evidence="1 2" key="1">
    <citation type="journal article" date="2016" name="Genome Announc.">
        <title>Complete Genome Sequences of Aerococcus christensenii CCUG 28831T, Aerococcus sanguinicola CCUG 43001T, Aerococcus urinae CCUG 36881T, Aerococcus urinaeequi CCUG 28094T, Aerococcus urinaehominis CCUG 42038 BT, and Aerococcus viridans CCUG 4311T.</title>
        <authorList>
            <person name="Carkaci D."/>
            <person name="Dargis R."/>
            <person name="Nielsen X.C."/>
            <person name="Skovgaard O."/>
            <person name="Fuursted K."/>
            <person name="Christensen J.J."/>
        </authorList>
    </citation>
    <scope>NUCLEOTIDE SEQUENCE [LARGE SCALE GENOMIC DNA]</scope>
    <source>
        <strain evidence="1 2">CCUG42038B</strain>
    </source>
</reference>
<dbReference type="AlphaFoldDB" id="A0A109RHL0"/>
<dbReference type="Pfam" id="PF08378">
    <property type="entry name" value="NERD"/>
    <property type="match status" value="1"/>
</dbReference>
<dbReference type="Proteomes" id="UP000062260">
    <property type="component" value="Chromosome"/>
</dbReference>
<proteinExistence type="predicted"/>